<dbReference type="InterPro" id="IPR001315">
    <property type="entry name" value="CARD"/>
</dbReference>
<reference evidence="2" key="1">
    <citation type="submission" date="2025-08" db="UniProtKB">
        <authorList>
            <consortium name="Ensembl"/>
        </authorList>
    </citation>
    <scope>IDENTIFICATION</scope>
</reference>
<evidence type="ECO:0000313" key="2">
    <source>
        <dbReference type="Ensembl" id="ENSPLAP00000027922.1"/>
    </source>
</evidence>
<protein>
    <recommendedName>
        <fullName evidence="1">CARD domain-containing protein</fullName>
    </recommendedName>
</protein>
<accession>A0A3B3VSR7</accession>
<dbReference type="Pfam" id="PF00619">
    <property type="entry name" value="CARD"/>
    <property type="match status" value="1"/>
</dbReference>
<reference evidence="2" key="2">
    <citation type="submission" date="2025-09" db="UniProtKB">
        <authorList>
            <consortium name="Ensembl"/>
        </authorList>
    </citation>
    <scope>IDENTIFICATION</scope>
</reference>
<evidence type="ECO:0000313" key="3">
    <source>
        <dbReference type="Proteomes" id="UP000261500"/>
    </source>
</evidence>
<dbReference type="Ensembl" id="ENSPLAT00000029932.1">
    <property type="protein sequence ID" value="ENSPLAP00000027922.1"/>
    <property type="gene ID" value="ENSPLAG00000016892.1"/>
</dbReference>
<dbReference type="STRING" id="48699.ENSPLAP00000027922"/>
<feature type="domain" description="CARD" evidence="1">
    <location>
        <begin position="5"/>
        <end position="46"/>
    </location>
</feature>
<organism evidence="2 3">
    <name type="scientific">Poecilia latipinna</name>
    <name type="common">sailfin molly</name>
    <dbReference type="NCBI Taxonomy" id="48699"/>
    <lineage>
        <taxon>Eukaryota</taxon>
        <taxon>Metazoa</taxon>
        <taxon>Chordata</taxon>
        <taxon>Craniata</taxon>
        <taxon>Vertebrata</taxon>
        <taxon>Euteleostomi</taxon>
        <taxon>Actinopterygii</taxon>
        <taxon>Neopterygii</taxon>
        <taxon>Teleostei</taxon>
        <taxon>Neoteleostei</taxon>
        <taxon>Acanthomorphata</taxon>
        <taxon>Ovalentaria</taxon>
        <taxon>Atherinomorphae</taxon>
        <taxon>Cyprinodontiformes</taxon>
        <taxon>Poeciliidae</taxon>
        <taxon>Poeciliinae</taxon>
        <taxon>Poecilia</taxon>
    </lineage>
</organism>
<dbReference type="InterPro" id="IPR011029">
    <property type="entry name" value="DEATH-like_dom_sf"/>
</dbReference>
<dbReference type="GO" id="GO:0042981">
    <property type="term" value="P:regulation of apoptotic process"/>
    <property type="evidence" value="ECO:0007669"/>
    <property type="project" value="InterPro"/>
</dbReference>
<keyword evidence="3" id="KW-1185">Reference proteome</keyword>
<dbReference type="Proteomes" id="UP000261500">
    <property type="component" value="Unplaced"/>
</dbReference>
<proteinExistence type="predicted"/>
<dbReference type="AlphaFoldDB" id="A0A3B3VSR7"/>
<dbReference type="SUPFAM" id="SSF47986">
    <property type="entry name" value="DEATH domain"/>
    <property type="match status" value="1"/>
</dbReference>
<dbReference type="GeneTree" id="ENSGT00940000176940"/>
<sequence length="55" mass="6318">MNPKNQTRANKARDTIDDVMKKGQRACRLMIKHLHFIDPTLSNQLSLFSDSFDLG</sequence>
<name>A0A3B3VSR7_9TELE</name>
<evidence type="ECO:0000259" key="1">
    <source>
        <dbReference type="Pfam" id="PF00619"/>
    </source>
</evidence>
<dbReference type="Gene3D" id="1.10.533.10">
    <property type="entry name" value="Death Domain, Fas"/>
    <property type="match status" value="1"/>
</dbReference>